<evidence type="ECO:0000313" key="4">
    <source>
        <dbReference type="EMBL" id="GJT60246.1"/>
    </source>
</evidence>
<evidence type="ECO:0000313" key="5">
    <source>
        <dbReference type="Proteomes" id="UP001151760"/>
    </source>
</evidence>
<dbReference type="PANTHER" id="PTHR47592">
    <property type="entry name" value="PBF68 PROTEIN"/>
    <property type="match status" value="1"/>
</dbReference>
<reference evidence="4" key="2">
    <citation type="submission" date="2022-01" db="EMBL/GenBank/DDBJ databases">
        <authorList>
            <person name="Yamashiro T."/>
            <person name="Shiraishi A."/>
            <person name="Satake H."/>
            <person name="Nakayama K."/>
        </authorList>
    </citation>
    <scope>NUCLEOTIDE SEQUENCE</scope>
</reference>
<reference evidence="4" key="1">
    <citation type="journal article" date="2022" name="Int. J. Mol. Sci.">
        <title>Draft Genome of Tanacetum Coccineum: Genomic Comparison of Closely Related Tanacetum-Family Plants.</title>
        <authorList>
            <person name="Yamashiro T."/>
            <person name="Shiraishi A."/>
            <person name="Nakayama K."/>
            <person name="Satake H."/>
        </authorList>
    </citation>
    <scope>NUCLEOTIDE SEQUENCE</scope>
</reference>
<dbReference type="PANTHER" id="PTHR47592:SF27">
    <property type="entry name" value="OS08G0421700 PROTEIN"/>
    <property type="match status" value="1"/>
</dbReference>
<dbReference type="SUPFAM" id="SSF57756">
    <property type="entry name" value="Retrovirus zinc finger-like domains"/>
    <property type="match status" value="1"/>
</dbReference>
<protein>
    <submittedName>
        <fullName evidence="4">Pol polyprotein</fullName>
    </submittedName>
</protein>
<keyword evidence="1" id="KW-0862">Zinc</keyword>
<comment type="caution">
    <text evidence="4">The sequence shown here is derived from an EMBL/GenBank/DDBJ whole genome shotgun (WGS) entry which is preliminary data.</text>
</comment>
<dbReference type="Pfam" id="PF22936">
    <property type="entry name" value="Pol_BBD"/>
    <property type="match status" value="1"/>
</dbReference>
<keyword evidence="5" id="KW-1185">Reference proteome</keyword>
<feature type="compositionally biased region" description="Basic and acidic residues" evidence="2">
    <location>
        <begin position="11"/>
        <end position="23"/>
    </location>
</feature>
<dbReference type="EMBL" id="BQNB010017181">
    <property type="protein sequence ID" value="GJT60246.1"/>
    <property type="molecule type" value="Genomic_DNA"/>
</dbReference>
<feature type="region of interest" description="Disordered" evidence="2">
    <location>
        <begin position="1"/>
        <end position="65"/>
    </location>
</feature>
<evidence type="ECO:0000256" key="1">
    <source>
        <dbReference type="PROSITE-ProRule" id="PRU00047"/>
    </source>
</evidence>
<evidence type="ECO:0000256" key="2">
    <source>
        <dbReference type="SAM" id="MobiDB-lite"/>
    </source>
</evidence>
<feature type="domain" description="CCHC-type" evidence="3">
    <location>
        <begin position="81"/>
        <end position="95"/>
    </location>
</feature>
<dbReference type="PROSITE" id="PS50158">
    <property type="entry name" value="ZF_CCHC"/>
    <property type="match status" value="1"/>
</dbReference>
<sequence>MSFEQLVLNIRAEEDNKMNEKGEANSIEPNANMVGESSFKSKSNHKKKGKNDGGSRQKHSKDGKKVCTQQKNYNFKKVYHCWVCGKPGHKAKACRHKKEHGGGNSRGNSNQANHVEYPKEFVRVIESFLTTNVVDWWFDTGAINHICNSIRMFVSYQKVNEPEPMFMGNRTASNIEGKGKIILKLTSEKDLVLSNVLHVPNITKNIISGPILSNKGFKLVFESDNFVVTKGGVYVGKGYLDEGLFKLSVVTDDNVINNNNAGTSIASMFVIDPSFLWHSRLGHVNFHSL</sequence>
<proteinExistence type="predicted"/>
<dbReference type="InterPro" id="IPR001878">
    <property type="entry name" value="Znf_CCHC"/>
</dbReference>
<dbReference type="Proteomes" id="UP001151760">
    <property type="component" value="Unassembled WGS sequence"/>
</dbReference>
<organism evidence="4 5">
    <name type="scientific">Tanacetum coccineum</name>
    <dbReference type="NCBI Taxonomy" id="301880"/>
    <lineage>
        <taxon>Eukaryota</taxon>
        <taxon>Viridiplantae</taxon>
        <taxon>Streptophyta</taxon>
        <taxon>Embryophyta</taxon>
        <taxon>Tracheophyta</taxon>
        <taxon>Spermatophyta</taxon>
        <taxon>Magnoliopsida</taxon>
        <taxon>eudicotyledons</taxon>
        <taxon>Gunneridae</taxon>
        <taxon>Pentapetalae</taxon>
        <taxon>asterids</taxon>
        <taxon>campanulids</taxon>
        <taxon>Asterales</taxon>
        <taxon>Asteraceae</taxon>
        <taxon>Asteroideae</taxon>
        <taxon>Anthemideae</taxon>
        <taxon>Anthemidinae</taxon>
        <taxon>Tanacetum</taxon>
    </lineage>
</organism>
<evidence type="ECO:0000259" key="3">
    <source>
        <dbReference type="PROSITE" id="PS50158"/>
    </source>
</evidence>
<accession>A0ABQ5F9Z8</accession>
<gene>
    <name evidence="4" type="ORF">Tco_1003779</name>
</gene>
<name>A0ABQ5F9Z8_9ASTR</name>
<dbReference type="InterPro" id="IPR036875">
    <property type="entry name" value="Znf_CCHC_sf"/>
</dbReference>
<keyword evidence="1" id="KW-0863">Zinc-finger</keyword>
<dbReference type="InterPro" id="IPR054722">
    <property type="entry name" value="PolX-like_BBD"/>
</dbReference>
<keyword evidence="1" id="KW-0479">Metal-binding</keyword>